<dbReference type="InterPro" id="IPR010158">
    <property type="entry name" value="Amidase_Cbmase"/>
</dbReference>
<comment type="similarity">
    <text evidence="1">Belongs to the peptidase M20 family.</text>
</comment>
<dbReference type="NCBIfam" id="NF006771">
    <property type="entry name" value="PRK09290.1-5"/>
    <property type="match status" value="1"/>
</dbReference>
<dbReference type="PIRSF" id="PIRSF001235">
    <property type="entry name" value="Amidase_carbamoylase"/>
    <property type="match status" value="1"/>
</dbReference>
<proteinExistence type="inferred from homology"/>
<gene>
    <name evidence="5" type="ORF">AB4Y30_11795</name>
</gene>
<feature type="binding site" evidence="3">
    <location>
        <position position="84"/>
    </location>
    <ligand>
        <name>Zn(2+)</name>
        <dbReference type="ChEBI" id="CHEBI:29105"/>
        <label>1</label>
    </ligand>
</feature>
<keyword evidence="3" id="KW-0862">Zinc</keyword>
<dbReference type="SUPFAM" id="SSF55031">
    <property type="entry name" value="Bacterial exopeptidase dimerisation domain"/>
    <property type="match status" value="1"/>
</dbReference>
<dbReference type="Gene3D" id="3.40.630.10">
    <property type="entry name" value="Zn peptidases"/>
    <property type="match status" value="1"/>
</dbReference>
<dbReference type="Gene3D" id="3.30.70.360">
    <property type="match status" value="1"/>
</dbReference>
<organism evidence="5">
    <name type="scientific">Ornithinibacillus sp. 4-3</name>
    <dbReference type="NCBI Taxonomy" id="3231488"/>
    <lineage>
        <taxon>Bacteria</taxon>
        <taxon>Bacillati</taxon>
        <taxon>Bacillota</taxon>
        <taxon>Bacilli</taxon>
        <taxon>Bacillales</taxon>
        <taxon>Bacillaceae</taxon>
        <taxon>Ornithinibacillus</taxon>
    </lineage>
</organism>
<feature type="binding site" evidence="3">
    <location>
        <position position="130"/>
    </location>
    <ligand>
        <name>Zn(2+)</name>
        <dbReference type="ChEBI" id="CHEBI:29105"/>
        <label>2</label>
    </ligand>
</feature>
<dbReference type="InterPro" id="IPR036264">
    <property type="entry name" value="Bact_exopeptidase_dim_dom"/>
</dbReference>
<feature type="binding site" evidence="3">
    <location>
        <position position="191"/>
    </location>
    <ligand>
        <name>Zn(2+)</name>
        <dbReference type="ChEBI" id="CHEBI:29105"/>
        <label>1</label>
    </ligand>
</feature>
<feature type="domain" description="Peptidase M20 dimerisation" evidence="4">
    <location>
        <begin position="210"/>
        <end position="311"/>
    </location>
</feature>
<keyword evidence="2" id="KW-0378">Hydrolase</keyword>
<dbReference type="Pfam" id="PF07687">
    <property type="entry name" value="M20_dimer"/>
    <property type="match status" value="1"/>
</dbReference>
<dbReference type="InterPro" id="IPR011650">
    <property type="entry name" value="Peptidase_M20_dimer"/>
</dbReference>
<dbReference type="InterPro" id="IPR002933">
    <property type="entry name" value="Peptidase_M20"/>
</dbReference>
<evidence type="ECO:0000256" key="1">
    <source>
        <dbReference type="ARBA" id="ARBA00006153"/>
    </source>
</evidence>
<dbReference type="NCBIfam" id="NF006769">
    <property type="entry name" value="PRK09290.1-3"/>
    <property type="match status" value="1"/>
</dbReference>
<feature type="binding site" evidence="3">
    <location>
        <position position="383"/>
    </location>
    <ligand>
        <name>Zn(2+)</name>
        <dbReference type="ChEBI" id="CHEBI:29105"/>
        <label>2</label>
    </ligand>
</feature>
<dbReference type="Pfam" id="PF01546">
    <property type="entry name" value="Peptidase_M20"/>
    <property type="match status" value="1"/>
</dbReference>
<accession>A0AB39HI03</accession>
<evidence type="ECO:0000256" key="2">
    <source>
        <dbReference type="ARBA" id="ARBA00022801"/>
    </source>
</evidence>
<dbReference type="PANTHER" id="PTHR32494:SF5">
    <property type="entry name" value="ALLANTOATE AMIDOHYDROLASE"/>
    <property type="match status" value="1"/>
</dbReference>
<evidence type="ECO:0000313" key="5">
    <source>
        <dbReference type="EMBL" id="XDK31704.1"/>
    </source>
</evidence>
<dbReference type="EMBL" id="CP162599">
    <property type="protein sequence ID" value="XDK31704.1"/>
    <property type="molecule type" value="Genomic_DNA"/>
</dbReference>
<feature type="binding site" evidence="3">
    <location>
        <position position="95"/>
    </location>
    <ligand>
        <name>Zn(2+)</name>
        <dbReference type="ChEBI" id="CHEBI:29105"/>
        <label>2</label>
    </ligand>
</feature>
<dbReference type="RefSeq" id="WP_368652430.1">
    <property type="nucleotide sequence ID" value="NZ_CP162599.1"/>
</dbReference>
<dbReference type="CDD" id="cd03884">
    <property type="entry name" value="M20_bAS"/>
    <property type="match status" value="1"/>
</dbReference>
<name>A0AB39HI03_9BACI</name>
<dbReference type="PANTHER" id="PTHR32494">
    <property type="entry name" value="ALLANTOATE DEIMINASE-RELATED"/>
    <property type="match status" value="1"/>
</dbReference>
<dbReference type="AlphaFoldDB" id="A0AB39HI03"/>
<reference evidence="5" key="1">
    <citation type="submission" date="2024-07" db="EMBL/GenBank/DDBJ databases">
        <title>Halotolerant mesophilic bacterium Ornithinibacillus sp. 4-3, sp. nov., isolated from soil.</title>
        <authorList>
            <person name="Sidarenka A.V."/>
            <person name="Guliayeva D.E."/>
            <person name="Leanovich S.I."/>
            <person name="Hileuskaya K.S."/>
            <person name="Akhremchuk A.E."/>
            <person name="Sikolenko M.A."/>
            <person name="Valentovich L.N."/>
        </authorList>
    </citation>
    <scope>NUCLEOTIDE SEQUENCE</scope>
    <source>
        <strain evidence="5">4-3</strain>
    </source>
</reference>
<dbReference type="GO" id="GO:0046872">
    <property type="term" value="F:metal ion binding"/>
    <property type="evidence" value="ECO:0007669"/>
    <property type="project" value="UniProtKB-KW"/>
</dbReference>
<evidence type="ECO:0000259" key="4">
    <source>
        <dbReference type="Pfam" id="PF07687"/>
    </source>
</evidence>
<keyword evidence="3" id="KW-0479">Metal-binding</keyword>
<dbReference type="GO" id="GO:0016813">
    <property type="term" value="F:hydrolase activity, acting on carbon-nitrogen (but not peptide) bonds, in linear amidines"/>
    <property type="evidence" value="ECO:0007669"/>
    <property type="project" value="InterPro"/>
</dbReference>
<dbReference type="SUPFAM" id="SSF53187">
    <property type="entry name" value="Zn-dependent exopeptidases"/>
    <property type="match status" value="1"/>
</dbReference>
<comment type="cofactor">
    <cofactor evidence="3">
        <name>Zn(2+)</name>
        <dbReference type="ChEBI" id="CHEBI:29105"/>
    </cofactor>
    <text evidence="3">Binds 2 Zn(2+) ions per subunit.</text>
</comment>
<protein>
    <submittedName>
        <fullName evidence="5">M20 family metallo-hydrolase</fullName>
    </submittedName>
</protein>
<sequence length="414" mass="46346">MKNTKINIDFNRLKATLEKSSSIGTIPGDGLRRLALSEEDKKMRDIFLNWMKEAGLEIRIDEFGNMFGRRAGKANLTPIMIGSHLDTQPNGGRFDGVLGVLSALEVIRTLNDQQIETNRPIEVVNFTNEEGARFEPALLGSGGATGIFSLDYVYSRTDIDGKTFDSELEHIGYKGEKQSPLSNIHAFIELHIEQGPILENEKKEIGVVQGVKGMTWMELKVTGSGGHAGPTPMNLRKDALMKVANMIVYLEEKAKQWDENLSVTIGRMHLSPGVVNCIPEEVVFSLDIRHVKDEIREQFIKETKQDLQDMCEQEQFQLSITDLWQVSTTHFHSKIIKKIKEVAEELDLSTRELYSGAGHDAKYMSDICPTGMIFLPSIGGISHVEHELSLDSDIENAANVLLHTVLKLDNEQIK</sequence>
<evidence type="ECO:0000256" key="3">
    <source>
        <dbReference type="PIRSR" id="PIRSR001235-1"/>
    </source>
</evidence>
<feature type="binding site" evidence="3">
    <location>
        <position position="95"/>
    </location>
    <ligand>
        <name>Zn(2+)</name>
        <dbReference type="ChEBI" id="CHEBI:29105"/>
        <label>1</label>
    </ligand>
</feature>
<dbReference type="NCBIfam" id="TIGR01879">
    <property type="entry name" value="hydantase"/>
    <property type="match status" value="1"/>
</dbReference>